<reference evidence="3" key="3">
    <citation type="submission" date="2020-12" db="UniProtKB">
        <authorList>
            <consortium name="EnsemblPlants"/>
        </authorList>
    </citation>
    <scope>IDENTIFICATION</scope>
</reference>
<dbReference type="EnsemblPlants" id="Pp3c21_7780V3.2">
    <property type="protein sequence ID" value="PAC:32915238.CDS.1"/>
    <property type="gene ID" value="Pp3c21_7780"/>
</dbReference>
<accession>A0A2K1IR25</accession>
<evidence type="ECO:0000313" key="4">
    <source>
        <dbReference type="Proteomes" id="UP000006727"/>
    </source>
</evidence>
<organism evidence="2">
    <name type="scientific">Physcomitrium patens</name>
    <name type="common">Spreading-leaved earth moss</name>
    <name type="synonym">Physcomitrella patens</name>
    <dbReference type="NCBI Taxonomy" id="3218"/>
    <lineage>
        <taxon>Eukaryota</taxon>
        <taxon>Viridiplantae</taxon>
        <taxon>Streptophyta</taxon>
        <taxon>Embryophyta</taxon>
        <taxon>Bryophyta</taxon>
        <taxon>Bryophytina</taxon>
        <taxon>Bryopsida</taxon>
        <taxon>Funariidae</taxon>
        <taxon>Funariales</taxon>
        <taxon>Funariaceae</taxon>
        <taxon>Physcomitrium</taxon>
    </lineage>
</organism>
<evidence type="ECO:0000313" key="3">
    <source>
        <dbReference type="EnsemblPlants" id="PAC:32915237.CDS.1"/>
    </source>
</evidence>
<sequence length="301" mass="33782">MASINVDGASSAPGETGGGLRNRKGKNFVAAEETQLCRSFLFISQEPSIENGQKSVGFWHRVQVHFNVNRPVGCGERPARSLETKWGIIKHDVAKFIENYGAVRAESESGTSSEEMLQRALELYKQKHPNKQSFTFIHCWLVLKDSPRWSDAREDVRKTPLLKRKIPGASTDLDKGEVEMIDVMREGLREDVKKVPPMKRKSEVEMINAIKAQARATADMAAATWRKVAILEEQSTMALFSMPEDQLVSEEAREYFKLRRGEELQKLRARLRITSIQPDPTEACEILGAAPPGVASQRSTD</sequence>
<reference evidence="2 4" key="1">
    <citation type="journal article" date="2008" name="Science">
        <title>The Physcomitrella genome reveals evolutionary insights into the conquest of land by plants.</title>
        <authorList>
            <person name="Rensing S."/>
            <person name="Lang D."/>
            <person name="Zimmer A."/>
            <person name="Terry A."/>
            <person name="Salamov A."/>
            <person name="Shapiro H."/>
            <person name="Nishiyama T."/>
            <person name="Perroud P.-F."/>
            <person name="Lindquist E."/>
            <person name="Kamisugi Y."/>
            <person name="Tanahashi T."/>
            <person name="Sakakibara K."/>
            <person name="Fujita T."/>
            <person name="Oishi K."/>
            <person name="Shin-I T."/>
            <person name="Kuroki Y."/>
            <person name="Toyoda A."/>
            <person name="Suzuki Y."/>
            <person name="Hashimoto A."/>
            <person name="Yamaguchi K."/>
            <person name="Sugano A."/>
            <person name="Kohara Y."/>
            <person name="Fujiyama A."/>
            <person name="Anterola A."/>
            <person name="Aoki S."/>
            <person name="Ashton N."/>
            <person name="Barbazuk W.B."/>
            <person name="Barker E."/>
            <person name="Bennetzen J."/>
            <person name="Bezanilla M."/>
            <person name="Blankenship R."/>
            <person name="Cho S.H."/>
            <person name="Dutcher S."/>
            <person name="Estelle M."/>
            <person name="Fawcett J.A."/>
            <person name="Gundlach H."/>
            <person name="Hanada K."/>
            <person name="Heyl A."/>
            <person name="Hicks K.A."/>
            <person name="Hugh J."/>
            <person name="Lohr M."/>
            <person name="Mayer K."/>
            <person name="Melkozernov A."/>
            <person name="Murata T."/>
            <person name="Nelson D."/>
            <person name="Pils B."/>
            <person name="Prigge M."/>
            <person name="Reiss B."/>
            <person name="Renner T."/>
            <person name="Rombauts S."/>
            <person name="Rushton P."/>
            <person name="Sanderfoot A."/>
            <person name="Schween G."/>
            <person name="Shiu S.-H."/>
            <person name="Stueber K."/>
            <person name="Theodoulou F.L."/>
            <person name="Tu H."/>
            <person name="Van de Peer Y."/>
            <person name="Verrier P.J."/>
            <person name="Waters E."/>
            <person name="Wood A."/>
            <person name="Yang L."/>
            <person name="Cove D."/>
            <person name="Cuming A."/>
            <person name="Hasebe M."/>
            <person name="Lucas S."/>
            <person name="Mishler D.B."/>
            <person name="Reski R."/>
            <person name="Grigoriev I."/>
            <person name="Quatrano R.S."/>
            <person name="Boore J.L."/>
        </authorList>
    </citation>
    <scope>NUCLEOTIDE SEQUENCE [LARGE SCALE GENOMIC DNA]</scope>
    <source>
        <strain evidence="3 4">cv. Gransden 2004</strain>
    </source>
</reference>
<proteinExistence type="predicted"/>
<dbReference type="EMBL" id="ABEU02000021">
    <property type="protein sequence ID" value="PNR31729.1"/>
    <property type="molecule type" value="Genomic_DNA"/>
</dbReference>
<dbReference type="PANTHER" id="PTHR45125:SF3">
    <property type="entry name" value="NO-APICAL-MERISTEM-ASSOCIATED CARBOXY-TERMINAL DOMAIN PROTEIN"/>
    <property type="match status" value="1"/>
</dbReference>
<dbReference type="FunCoup" id="A0A2K1IR25">
    <property type="interactions" value="45"/>
</dbReference>
<dbReference type="RefSeq" id="XP_024358606.1">
    <property type="nucleotide sequence ID" value="XM_024502838.2"/>
</dbReference>
<dbReference type="EnsemblPlants" id="Pp3c21_7780V3.1">
    <property type="protein sequence ID" value="PAC:32915237.CDS.1"/>
    <property type="gene ID" value="Pp3c21_7780"/>
</dbReference>
<dbReference type="Gramene" id="Pp3c21_7780V3.2">
    <property type="protein sequence ID" value="PAC:32915238.CDS.1"/>
    <property type="gene ID" value="Pp3c21_7780"/>
</dbReference>
<dbReference type="Proteomes" id="UP000006727">
    <property type="component" value="Chromosome 21"/>
</dbReference>
<evidence type="ECO:0008006" key="5">
    <source>
        <dbReference type="Google" id="ProtNLM"/>
    </source>
</evidence>
<dbReference type="PaxDb" id="3218-PP1S488_14V6.2"/>
<dbReference type="PANTHER" id="PTHR45125">
    <property type="entry name" value="F21J9.4-RELATED"/>
    <property type="match status" value="1"/>
</dbReference>
<dbReference type="EnsemblPlants" id="Pp3c21_7780V3.3">
    <property type="protein sequence ID" value="PAC:32915239.CDS.1"/>
    <property type="gene ID" value="Pp3c21_7780"/>
</dbReference>
<keyword evidence="4" id="KW-1185">Reference proteome</keyword>
<dbReference type="KEGG" id="ppp:112273845"/>
<evidence type="ECO:0000256" key="1">
    <source>
        <dbReference type="SAM" id="MobiDB-lite"/>
    </source>
</evidence>
<gene>
    <name evidence="3" type="primary">LOC112273845</name>
    <name evidence="2" type="ORF">PHYPA_025852</name>
</gene>
<reference evidence="2 4" key="2">
    <citation type="journal article" date="2018" name="Plant J.">
        <title>The Physcomitrella patens chromosome-scale assembly reveals moss genome structure and evolution.</title>
        <authorList>
            <person name="Lang D."/>
            <person name="Ullrich K.K."/>
            <person name="Murat F."/>
            <person name="Fuchs J."/>
            <person name="Jenkins J."/>
            <person name="Haas F.B."/>
            <person name="Piednoel M."/>
            <person name="Gundlach H."/>
            <person name="Van Bel M."/>
            <person name="Meyberg R."/>
            <person name="Vives C."/>
            <person name="Morata J."/>
            <person name="Symeonidi A."/>
            <person name="Hiss M."/>
            <person name="Muchero W."/>
            <person name="Kamisugi Y."/>
            <person name="Saleh O."/>
            <person name="Blanc G."/>
            <person name="Decker E.L."/>
            <person name="van Gessel N."/>
            <person name="Grimwood J."/>
            <person name="Hayes R.D."/>
            <person name="Graham S.W."/>
            <person name="Gunter L.E."/>
            <person name="McDaniel S.F."/>
            <person name="Hoernstein S.N.W."/>
            <person name="Larsson A."/>
            <person name="Li F.W."/>
            <person name="Perroud P.F."/>
            <person name="Phillips J."/>
            <person name="Ranjan P."/>
            <person name="Rokshar D.S."/>
            <person name="Rothfels C.J."/>
            <person name="Schneider L."/>
            <person name="Shu S."/>
            <person name="Stevenson D.W."/>
            <person name="Thummler F."/>
            <person name="Tillich M."/>
            <person name="Villarreal Aguilar J.C."/>
            <person name="Widiez T."/>
            <person name="Wong G.K."/>
            <person name="Wymore A."/>
            <person name="Zhang Y."/>
            <person name="Zimmer A.D."/>
            <person name="Quatrano R.S."/>
            <person name="Mayer K.F.X."/>
            <person name="Goodstein D."/>
            <person name="Casacuberta J.M."/>
            <person name="Vandepoele K."/>
            <person name="Reski R."/>
            <person name="Cuming A.C."/>
            <person name="Tuskan G.A."/>
            <person name="Maumus F."/>
            <person name="Salse J."/>
            <person name="Schmutz J."/>
            <person name="Rensing S.A."/>
        </authorList>
    </citation>
    <scope>NUCLEOTIDE SEQUENCE [LARGE SCALE GENOMIC DNA]</scope>
    <source>
        <strain evidence="3 4">cv. Gransden 2004</strain>
    </source>
</reference>
<dbReference type="Gramene" id="Pp3c21_7780V3.1">
    <property type="protein sequence ID" value="PAC:32915237.CDS.1"/>
    <property type="gene ID" value="Pp3c21_7780"/>
</dbReference>
<evidence type="ECO:0000313" key="2">
    <source>
        <dbReference type="EMBL" id="PNR31729.1"/>
    </source>
</evidence>
<dbReference type="GeneID" id="112273845"/>
<name>A0A2K1IR25_PHYPA</name>
<feature type="region of interest" description="Disordered" evidence="1">
    <location>
        <begin position="1"/>
        <end position="22"/>
    </location>
</feature>
<dbReference type="OrthoDB" id="2507178at2759"/>
<dbReference type="AlphaFoldDB" id="A0A2K1IR25"/>
<dbReference type="STRING" id="3218.A0A2K1IR25"/>
<protein>
    <recommendedName>
        <fullName evidence="5">No apical meristem-associated C-terminal domain-containing protein</fullName>
    </recommendedName>
</protein>
<dbReference type="OMA" id="LHCWRIL"/>
<dbReference type="Gramene" id="Pp3c21_7780V3.3">
    <property type="protein sequence ID" value="PAC:32915239.CDS.1"/>
    <property type="gene ID" value="Pp3c21_7780"/>
</dbReference>